<feature type="domain" description="No apical meristem-associated C-terminal" evidence="2">
    <location>
        <begin position="215"/>
        <end position="355"/>
    </location>
</feature>
<dbReference type="EMBL" id="GBRH01212622">
    <property type="protein sequence ID" value="JAD85273.1"/>
    <property type="molecule type" value="Transcribed_RNA"/>
</dbReference>
<feature type="region of interest" description="Disordered" evidence="1">
    <location>
        <begin position="243"/>
        <end position="287"/>
    </location>
</feature>
<evidence type="ECO:0000313" key="3">
    <source>
        <dbReference type="EMBL" id="JAD85273.1"/>
    </source>
</evidence>
<protein>
    <recommendedName>
        <fullName evidence="2">No apical meristem-associated C-terminal domain-containing protein</fullName>
    </recommendedName>
</protein>
<dbReference type="PANTHER" id="PTHR45224:SF15">
    <property type="entry name" value="OS10G0563100 PROTEIN"/>
    <property type="match status" value="1"/>
</dbReference>
<dbReference type="InterPro" id="IPR029466">
    <property type="entry name" value="NAM-associated_C"/>
</dbReference>
<feature type="region of interest" description="Disordered" evidence="1">
    <location>
        <begin position="1"/>
        <end position="32"/>
    </location>
</feature>
<feature type="compositionally biased region" description="Basic and acidic residues" evidence="1">
    <location>
        <begin position="262"/>
        <end position="276"/>
    </location>
</feature>
<name>A0A0A9DF15_ARUDO</name>
<reference evidence="3" key="1">
    <citation type="submission" date="2014-09" db="EMBL/GenBank/DDBJ databases">
        <authorList>
            <person name="Magalhaes I.L.F."/>
            <person name="Oliveira U."/>
            <person name="Santos F.R."/>
            <person name="Vidigal T.H.D.A."/>
            <person name="Brescovit A.D."/>
            <person name="Santos A.J."/>
        </authorList>
    </citation>
    <scope>NUCLEOTIDE SEQUENCE</scope>
    <source>
        <tissue evidence="3">Shoot tissue taken approximately 20 cm above the soil surface</tissue>
    </source>
</reference>
<dbReference type="Pfam" id="PF14303">
    <property type="entry name" value="NAM-associated"/>
    <property type="match status" value="1"/>
</dbReference>
<evidence type="ECO:0000256" key="1">
    <source>
        <dbReference type="SAM" id="MobiDB-lite"/>
    </source>
</evidence>
<feature type="compositionally biased region" description="Basic and acidic residues" evidence="1">
    <location>
        <begin position="1"/>
        <end position="10"/>
    </location>
</feature>
<accession>A0A0A9DF15</accession>
<proteinExistence type="predicted"/>
<dbReference type="PANTHER" id="PTHR45224">
    <property type="entry name" value="OS01G0527900 PROTEIN-RELATED"/>
    <property type="match status" value="1"/>
</dbReference>
<sequence length="374" mass="43109">MEDEEMEKKVQQYLQRKGLRVTEASAQEERNRLPASAVPNVPVASMHPGGFLNFFPNGHAYFPAPWPPPHMRRESLPEPFSGSITQRAASCSNAKPVIDIDDGDDVRTEKRLSWKPEEDLRLVSAWLNYSNDPSGKGKKTDQYWGDLLACYNSTTPTKRQRKAKHLKDRFQKIKRSVIFFCCSWKKAASICASRESDEQLSKALEFYLEDYKEGPFTHMHCWKVLRDEPKWLAVLEELEKSNKRKLEDEEEVGNSTLMPEDTGEKEHPIGTKEAKKQCNGKGKVKADDTDLDKHMKRYMDIQAAARKRHEEFIEAQKRICDAKVEAARLKKETAMLKTYTSFMSMDTREMTDEMKAEHLLGLKLVREKLFGNSN</sequence>
<organism evidence="3">
    <name type="scientific">Arundo donax</name>
    <name type="common">Giant reed</name>
    <name type="synonym">Donax arundinaceus</name>
    <dbReference type="NCBI Taxonomy" id="35708"/>
    <lineage>
        <taxon>Eukaryota</taxon>
        <taxon>Viridiplantae</taxon>
        <taxon>Streptophyta</taxon>
        <taxon>Embryophyta</taxon>
        <taxon>Tracheophyta</taxon>
        <taxon>Spermatophyta</taxon>
        <taxon>Magnoliopsida</taxon>
        <taxon>Liliopsida</taxon>
        <taxon>Poales</taxon>
        <taxon>Poaceae</taxon>
        <taxon>PACMAD clade</taxon>
        <taxon>Arundinoideae</taxon>
        <taxon>Arundineae</taxon>
        <taxon>Arundo</taxon>
    </lineage>
</organism>
<reference evidence="3" key="2">
    <citation type="journal article" date="2015" name="Data Brief">
        <title>Shoot transcriptome of the giant reed, Arundo donax.</title>
        <authorList>
            <person name="Barrero R.A."/>
            <person name="Guerrero F.D."/>
            <person name="Moolhuijzen P."/>
            <person name="Goolsby J.A."/>
            <person name="Tidwell J."/>
            <person name="Bellgard S.E."/>
            <person name="Bellgard M.I."/>
        </authorList>
    </citation>
    <scope>NUCLEOTIDE SEQUENCE</scope>
    <source>
        <tissue evidence="3">Shoot tissue taken approximately 20 cm above the soil surface</tissue>
    </source>
</reference>
<evidence type="ECO:0000259" key="2">
    <source>
        <dbReference type="Pfam" id="PF14303"/>
    </source>
</evidence>
<dbReference type="AlphaFoldDB" id="A0A0A9DF15"/>